<dbReference type="EMBL" id="NHYE01005461">
    <property type="protein sequence ID" value="PPQ72364.1"/>
    <property type="molecule type" value="Genomic_DNA"/>
</dbReference>
<keyword evidence="3" id="KW-1185">Reference proteome</keyword>
<reference evidence="2 3" key="1">
    <citation type="journal article" date="2018" name="Evol. Lett.">
        <title>Horizontal gene cluster transfer increased hallucinogenic mushroom diversity.</title>
        <authorList>
            <person name="Reynolds H.T."/>
            <person name="Vijayakumar V."/>
            <person name="Gluck-Thaler E."/>
            <person name="Korotkin H.B."/>
            <person name="Matheny P.B."/>
            <person name="Slot J.C."/>
        </authorList>
    </citation>
    <scope>NUCLEOTIDE SEQUENCE [LARGE SCALE GENOMIC DNA]</scope>
    <source>
        <strain evidence="2 3">SRW20</strain>
    </source>
</reference>
<feature type="region of interest" description="Disordered" evidence="1">
    <location>
        <begin position="143"/>
        <end position="169"/>
    </location>
</feature>
<dbReference type="Proteomes" id="UP000284706">
    <property type="component" value="Unassembled WGS sequence"/>
</dbReference>
<comment type="caution">
    <text evidence="2">The sequence shown here is derived from an EMBL/GenBank/DDBJ whole genome shotgun (WGS) entry which is preliminary data.</text>
</comment>
<organism evidence="2 3">
    <name type="scientific">Gymnopilus dilepis</name>
    <dbReference type="NCBI Taxonomy" id="231916"/>
    <lineage>
        <taxon>Eukaryota</taxon>
        <taxon>Fungi</taxon>
        <taxon>Dikarya</taxon>
        <taxon>Basidiomycota</taxon>
        <taxon>Agaricomycotina</taxon>
        <taxon>Agaricomycetes</taxon>
        <taxon>Agaricomycetidae</taxon>
        <taxon>Agaricales</taxon>
        <taxon>Agaricineae</taxon>
        <taxon>Hymenogastraceae</taxon>
        <taxon>Gymnopilus</taxon>
    </lineage>
</organism>
<accession>A0A409W1G1</accession>
<gene>
    <name evidence="2" type="ORF">CVT26_007324</name>
</gene>
<evidence type="ECO:0000313" key="2">
    <source>
        <dbReference type="EMBL" id="PPQ72364.1"/>
    </source>
</evidence>
<dbReference type="AlphaFoldDB" id="A0A409W1G1"/>
<evidence type="ECO:0000313" key="3">
    <source>
        <dbReference type="Proteomes" id="UP000284706"/>
    </source>
</evidence>
<sequence length="169" mass="19534">MLCSIAAQPFFVPLRTNGLYAYIPAEETLPFIVVRSDIGIGQGERASWREAPAHELKAAVRQMLLVDMASSCEYRGQCTGLAPRRQWGLIDDRWRPMGFVNLIGQGWVVLGCYEQRRIWKGGGQVRERRRRRTQIEVDNILKNNSKEPSYMNHRLSTENQDDEQLQRGW</sequence>
<protein>
    <submittedName>
        <fullName evidence="2">Uncharacterized protein</fullName>
    </submittedName>
</protein>
<name>A0A409W1G1_9AGAR</name>
<proteinExistence type="predicted"/>
<evidence type="ECO:0000256" key="1">
    <source>
        <dbReference type="SAM" id="MobiDB-lite"/>
    </source>
</evidence>
<dbReference type="InParanoid" id="A0A409W1G1"/>